<comment type="caution">
    <text evidence="1">The sequence shown here is derived from an EMBL/GenBank/DDBJ whole genome shotgun (WGS) entry which is preliminary data.</text>
</comment>
<proteinExistence type="predicted"/>
<evidence type="ECO:0000313" key="1">
    <source>
        <dbReference type="EMBL" id="MBN7822170.1"/>
    </source>
</evidence>
<gene>
    <name evidence="1" type="ORF">J0A65_20060</name>
</gene>
<name>A0ABS3CYH0_9ALTE</name>
<evidence type="ECO:0000313" key="2">
    <source>
        <dbReference type="Proteomes" id="UP000663992"/>
    </source>
</evidence>
<organism evidence="1 2">
    <name type="scientific">Bowmanella yangjiangensis</name>
    <dbReference type="NCBI Taxonomy" id="2811230"/>
    <lineage>
        <taxon>Bacteria</taxon>
        <taxon>Pseudomonadati</taxon>
        <taxon>Pseudomonadota</taxon>
        <taxon>Gammaproteobacteria</taxon>
        <taxon>Alteromonadales</taxon>
        <taxon>Alteromonadaceae</taxon>
        <taxon>Bowmanella</taxon>
    </lineage>
</organism>
<dbReference type="RefSeq" id="WP_206596121.1">
    <property type="nucleotide sequence ID" value="NZ_JAFKCS010000033.1"/>
</dbReference>
<keyword evidence="2" id="KW-1185">Reference proteome</keyword>
<reference evidence="1 2" key="1">
    <citation type="submission" date="2021-03" db="EMBL/GenBank/DDBJ databases">
        <title>novel species isolated from a fishpond in China.</title>
        <authorList>
            <person name="Lu H."/>
            <person name="Cai Z."/>
        </authorList>
    </citation>
    <scope>NUCLEOTIDE SEQUENCE [LARGE SCALE GENOMIC DNA]</scope>
    <source>
        <strain evidence="1 2">Y57</strain>
    </source>
</reference>
<accession>A0ABS3CYH0</accession>
<protein>
    <submittedName>
        <fullName evidence="1">Uncharacterized protein</fullName>
    </submittedName>
</protein>
<dbReference type="Proteomes" id="UP000663992">
    <property type="component" value="Unassembled WGS sequence"/>
</dbReference>
<sequence>MSAFYDRMAATALRLIARFGSEQTLSDVTAGVYDDVAGEWTTPPGDIEQPAQLILLDYTLQESGLMYAEGSQIKKGDKKIIIAAKDLAWPPALTTKVDVNGVLWQIVNIKEASPDASTPLVYFCQGRK</sequence>
<dbReference type="EMBL" id="JAFKCS010000033">
    <property type="protein sequence ID" value="MBN7822170.1"/>
    <property type="molecule type" value="Genomic_DNA"/>
</dbReference>